<dbReference type="SUPFAM" id="SSF53448">
    <property type="entry name" value="Nucleotide-diphospho-sugar transferases"/>
    <property type="match status" value="1"/>
</dbReference>
<dbReference type="Proteomes" id="UP001608902">
    <property type="component" value="Unassembled WGS sequence"/>
</dbReference>
<dbReference type="PANTHER" id="PTHR11675:SF134">
    <property type="entry name" value="N-ACETYLGALACTOSAMINYLTRANSFERASE 4-RELATED"/>
    <property type="match status" value="1"/>
</dbReference>
<dbReference type="AlphaFoldDB" id="A0ABD6EGY0"/>
<keyword evidence="3" id="KW-0472">Membrane</keyword>
<evidence type="ECO:0000256" key="1">
    <source>
        <dbReference type="ARBA" id="ARBA00023157"/>
    </source>
</evidence>
<evidence type="ECO:0000259" key="4">
    <source>
        <dbReference type="Pfam" id="PF00535"/>
    </source>
</evidence>
<keyword evidence="3" id="KW-1133">Transmembrane helix</keyword>
<name>A0ABD6EGY0_9BILA</name>
<keyword evidence="6" id="KW-1185">Reference proteome</keyword>
<sequence length="269" mass="31234">MRFRFVISRRVSRVLTYLVIICVVFFCFSLISDSQSSHAPGREDRVHLEEHQHLAFGVDPFVEYKSLPKKDWHDYEAMKKERKRTGFGEGGTAVIAPDDPKTKAEELALYKANGYNGYVSDMIDLHRSVKDIRHVQCKEKKYLSRLPVVSVILPFHDEHNSTLLRSAHSIIDRTPKELLKEIILVDDESTKPFLKEPLDEYWRNQHLEHIVKVVRTKKREGLIRARQVGANAAIGEILVFLDAHSEPNYNWLPPLIEPVALDYRLRIRV</sequence>
<feature type="transmembrane region" description="Helical" evidence="3">
    <location>
        <begin position="12"/>
        <end position="31"/>
    </location>
</feature>
<feature type="domain" description="Glycosyltransferase 2-like" evidence="4">
    <location>
        <begin position="150"/>
        <end position="259"/>
    </location>
</feature>
<evidence type="ECO:0000256" key="2">
    <source>
        <dbReference type="ARBA" id="ARBA00023180"/>
    </source>
</evidence>
<accession>A0ABD6EGY0</accession>
<keyword evidence="2" id="KW-0325">Glycoprotein</keyword>
<dbReference type="PANTHER" id="PTHR11675">
    <property type="entry name" value="N-ACETYLGALACTOSAMINYLTRANSFERASE"/>
    <property type="match status" value="1"/>
</dbReference>
<protein>
    <recommendedName>
        <fullName evidence="4">Glycosyltransferase 2-like domain-containing protein</fullName>
    </recommendedName>
</protein>
<proteinExistence type="predicted"/>
<dbReference type="EMBL" id="JBGFUD010003989">
    <property type="protein sequence ID" value="MFH4979250.1"/>
    <property type="molecule type" value="Genomic_DNA"/>
</dbReference>
<keyword evidence="1" id="KW-1015">Disulfide bond</keyword>
<comment type="caution">
    <text evidence="5">The sequence shown here is derived from an EMBL/GenBank/DDBJ whole genome shotgun (WGS) entry which is preliminary data.</text>
</comment>
<reference evidence="5 6" key="1">
    <citation type="submission" date="2024-08" db="EMBL/GenBank/DDBJ databases">
        <title>Gnathostoma spinigerum genome.</title>
        <authorList>
            <person name="Gonzalez-Bertolin B."/>
            <person name="Monzon S."/>
            <person name="Zaballos A."/>
            <person name="Jimenez P."/>
            <person name="Dekumyoy P."/>
            <person name="Varona S."/>
            <person name="Cuesta I."/>
            <person name="Sumanam S."/>
            <person name="Adisakwattana P."/>
            <person name="Gasser R.B."/>
            <person name="Hernandez-Gonzalez A."/>
            <person name="Young N.D."/>
            <person name="Perteguer M.J."/>
        </authorList>
    </citation>
    <scope>NUCLEOTIDE SEQUENCE [LARGE SCALE GENOMIC DNA]</scope>
    <source>
        <strain evidence="5">AL3</strain>
        <tissue evidence="5">Liver</tissue>
    </source>
</reference>
<keyword evidence="3" id="KW-0812">Transmembrane</keyword>
<evidence type="ECO:0000256" key="3">
    <source>
        <dbReference type="SAM" id="Phobius"/>
    </source>
</evidence>
<evidence type="ECO:0000313" key="5">
    <source>
        <dbReference type="EMBL" id="MFH4979250.1"/>
    </source>
</evidence>
<dbReference type="Pfam" id="PF00535">
    <property type="entry name" value="Glycos_transf_2"/>
    <property type="match status" value="1"/>
</dbReference>
<gene>
    <name evidence="5" type="ORF">AB6A40_005959</name>
</gene>
<evidence type="ECO:0000313" key="6">
    <source>
        <dbReference type="Proteomes" id="UP001608902"/>
    </source>
</evidence>
<dbReference type="InterPro" id="IPR001173">
    <property type="entry name" value="Glyco_trans_2-like"/>
</dbReference>
<dbReference type="InterPro" id="IPR029044">
    <property type="entry name" value="Nucleotide-diphossugar_trans"/>
</dbReference>
<dbReference type="Gene3D" id="3.90.550.10">
    <property type="entry name" value="Spore Coat Polysaccharide Biosynthesis Protein SpsA, Chain A"/>
    <property type="match status" value="1"/>
</dbReference>
<organism evidence="5 6">
    <name type="scientific">Gnathostoma spinigerum</name>
    <dbReference type="NCBI Taxonomy" id="75299"/>
    <lineage>
        <taxon>Eukaryota</taxon>
        <taxon>Metazoa</taxon>
        <taxon>Ecdysozoa</taxon>
        <taxon>Nematoda</taxon>
        <taxon>Chromadorea</taxon>
        <taxon>Rhabditida</taxon>
        <taxon>Spirurina</taxon>
        <taxon>Gnathostomatomorpha</taxon>
        <taxon>Gnathostomatoidea</taxon>
        <taxon>Gnathostomatidae</taxon>
        <taxon>Gnathostoma</taxon>
    </lineage>
</organism>